<gene>
    <name evidence="3" type="primary">LOC125522911</name>
</gene>
<keyword evidence="2" id="KW-0472">Membrane</keyword>
<reference evidence="3" key="2">
    <citation type="submission" date="2018-03" db="EMBL/GenBank/DDBJ databases">
        <title>The Triticum urartu genome reveals the dynamic nature of wheat genome evolution.</title>
        <authorList>
            <person name="Ling H."/>
            <person name="Ma B."/>
            <person name="Shi X."/>
            <person name="Liu H."/>
            <person name="Dong L."/>
            <person name="Sun H."/>
            <person name="Cao Y."/>
            <person name="Gao Q."/>
            <person name="Zheng S."/>
            <person name="Li Y."/>
            <person name="Yu Y."/>
            <person name="Du H."/>
            <person name="Qi M."/>
            <person name="Li Y."/>
            <person name="Yu H."/>
            <person name="Cui Y."/>
            <person name="Wang N."/>
            <person name="Chen C."/>
            <person name="Wu H."/>
            <person name="Zhao Y."/>
            <person name="Zhang J."/>
            <person name="Li Y."/>
            <person name="Zhou W."/>
            <person name="Zhang B."/>
            <person name="Hu W."/>
            <person name="Eijk M."/>
            <person name="Tang J."/>
            <person name="Witsenboer H."/>
            <person name="Zhao S."/>
            <person name="Li Z."/>
            <person name="Zhang A."/>
            <person name="Wang D."/>
            <person name="Liang C."/>
        </authorList>
    </citation>
    <scope>NUCLEOTIDE SEQUENCE [LARGE SCALE GENOMIC DNA]</scope>
    <source>
        <strain evidence="3">cv. G1812</strain>
    </source>
</reference>
<organism evidence="3 4">
    <name type="scientific">Triticum urartu</name>
    <name type="common">Red wild einkorn</name>
    <name type="synonym">Crithodium urartu</name>
    <dbReference type="NCBI Taxonomy" id="4572"/>
    <lineage>
        <taxon>Eukaryota</taxon>
        <taxon>Viridiplantae</taxon>
        <taxon>Streptophyta</taxon>
        <taxon>Embryophyta</taxon>
        <taxon>Tracheophyta</taxon>
        <taxon>Spermatophyta</taxon>
        <taxon>Magnoliopsida</taxon>
        <taxon>Liliopsida</taxon>
        <taxon>Poales</taxon>
        <taxon>Poaceae</taxon>
        <taxon>BOP clade</taxon>
        <taxon>Pooideae</taxon>
        <taxon>Triticodae</taxon>
        <taxon>Triticeae</taxon>
        <taxon>Triticinae</taxon>
        <taxon>Triticum</taxon>
    </lineage>
</organism>
<evidence type="ECO:0000256" key="1">
    <source>
        <dbReference type="SAM" id="MobiDB-lite"/>
    </source>
</evidence>
<reference evidence="4" key="1">
    <citation type="journal article" date="2013" name="Nature">
        <title>Draft genome of the wheat A-genome progenitor Triticum urartu.</title>
        <authorList>
            <person name="Ling H.Q."/>
            <person name="Zhao S."/>
            <person name="Liu D."/>
            <person name="Wang J."/>
            <person name="Sun H."/>
            <person name="Zhang C."/>
            <person name="Fan H."/>
            <person name="Li D."/>
            <person name="Dong L."/>
            <person name="Tao Y."/>
            <person name="Gao C."/>
            <person name="Wu H."/>
            <person name="Li Y."/>
            <person name="Cui Y."/>
            <person name="Guo X."/>
            <person name="Zheng S."/>
            <person name="Wang B."/>
            <person name="Yu K."/>
            <person name="Liang Q."/>
            <person name="Yang W."/>
            <person name="Lou X."/>
            <person name="Chen J."/>
            <person name="Feng M."/>
            <person name="Jian J."/>
            <person name="Zhang X."/>
            <person name="Luo G."/>
            <person name="Jiang Y."/>
            <person name="Liu J."/>
            <person name="Wang Z."/>
            <person name="Sha Y."/>
            <person name="Zhang B."/>
            <person name="Wu H."/>
            <person name="Tang D."/>
            <person name="Shen Q."/>
            <person name="Xue P."/>
            <person name="Zou S."/>
            <person name="Wang X."/>
            <person name="Liu X."/>
            <person name="Wang F."/>
            <person name="Yang Y."/>
            <person name="An X."/>
            <person name="Dong Z."/>
            <person name="Zhang K."/>
            <person name="Zhang X."/>
            <person name="Luo M.C."/>
            <person name="Dvorak J."/>
            <person name="Tong Y."/>
            <person name="Wang J."/>
            <person name="Yang H."/>
            <person name="Li Z."/>
            <person name="Wang D."/>
            <person name="Zhang A."/>
            <person name="Wang J."/>
        </authorList>
    </citation>
    <scope>NUCLEOTIDE SEQUENCE</scope>
    <source>
        <strain evidence="4">cv. G1812</strain>
    </source>
</reference>
<evidence type="ECO:0000313" key="4">
    <source>
        <dbReference type="Proteomes" id="UP000015106"/>
    </source>
</evidence>
<feature type="transmembrane region" description="Helical" evidence="2">
    <location>
        <begin position="68"/>
        <end position="90"/>
    </location>
</feature>
<dbReference type="EnsemblPlants" id="TuG1812G0700001837.01.T01">
    <property type="protein sequence ID" value="TuG1812G0700001837.01.T01.cds430072"/>
    <property type="gene ID" value="TuG1812G0700001837.01"/>
</dbReference>
<dbReference type="Proteomes" id="UP000015106">
    <property type="component" value="Chromosome 7"/>
</dbReference>
<evidence type="ECO:0000256" key="2">
    <source>
        <dbReference type="SAM" id="Phobius"/>
    </source>
</evidence>
<protein>
    <submittedName>
        <fullName evidence="3">Uncharacterized protein</fullName>
    </submittedName>
</protein>
<keyword evidence="2" id="KW-1133">Transmembrane helix</keyword>
<feature type="region of interest" description="Disordered" evidence="1">
    <location>
        <begin position="196"/>
        <end position="219"/>
    </location>
</feature>
<name>A0A8R7V373_TRIUA</name>
<dbReference type="Gramene" id="TuG1812G0700001837.01.T01">
    <property type="protein sequence ID" value="TuG1812G0700001837.01.T01.cds430072"/>
    <property type="gene ID" value="TuG1812G0700001837.01"/>
</dbReference>
<accession>A0A8R7V373</accession>
<reference evidence="3" key="3">
    <citation type="submission" date="2022-06" db="UniProtKB">
        <authorList>
            <consortium name="EnsemblPlants"/>
        </authorList>
    </citation>
    <scope>IDENTIFICATION</scope>
</reference>
<dbReference type="AlphaFoldDB" id="A0A8R7V373"/>
<proteinExistence type="predicted"/>
<feature type="region of interest" description="Disordered" evidence="1">
    <location>
        <begin position="277"/>
        <end position="301"/>
    </location>
</feature>
<keyword evidence="4" id="KW-1185">Reference proteome</keyword>
<keyword evidence="2" id="KW-0812">Transmembrane</keyword>
<sequence length="301" mass="30532">MAANAMDDDGSLLYPLVPCAAMPPRPWCHECPPSPLANRCSGLSRAHPTMPSAAAAAPLLSPPCFLSLSMLTALALNLAVVVGGGAFAFLRGASGCCAGGHLGSWSLLIRPPSDELRNRRRSLSRHLLHPALLEAGRAANGSAFLGGEPDATAVAFLPPSGEGAGPLVASRSAAAKGSKSVPEPTLLRRRGDLRAPFAIGDRGDDPTLPPSSRPGGGFSGLILPSSEVFSRGFSGRILPFSKSSSAVVRLSAGAVLSTTVPNSKSVSHAAAPPPIPALGVPGLSSQSNGTAEAVVEYDERG</sequence>
<evidence type="ECO:0000313" key="3">
    <source>
        <dbReference type="EnsemblPlants" id="TuG1812G0700001837.01.T01.cds430072"/>
    </source>
</evidence>